<dbReference type="InterPro" id="IPR003719">
    <property type="entry name" value="Phenazine_PhzF-like"/>
</dbReference>
<protein>
    <recommendedName>
        <fullName evidence="3">Phenazine biosynthesis protein</fullName>
    </recommendedName>
</protein>
<dbReference type="GO" id="GO:0005737">
    <property type="term" value="C:cytoplasm"/>
    <property type="evidence" value="ECO:0007669"/>
    <property type="project" value="TreeGrafter"/>
</dbReference>
<evidence type="ECO:0000256" key="1">
    <source>
        <dbReference type="PIRSR" id="PIRSR016184-1"/>
    </source>
</evidence>
<dbReference type="PIRSF" id="PIRSF016184">
    <property type="entry name" value="PhzC_PhzF"/>
    <property type="match status" value="1"/>
</dbReference>
<dbReference type="NCBIfam" id="TIGR00654">
    <property type="entry name" value="PhzF_family"/>
    <property type="match status" value="1"/>
</dbReference>
<organism evidence="2">
    <name type="scientific">Trichophyton rubrum CBS 288.86</name>
    <dbReference type="NCBI Taxonomy" id="1215330"/>
    <lineage>
        <taxon>Eukaryota</taxon>
        <taxon>Fungi</taxon>
        <taxon>Dikarya</taxon>
        <taxon>Ascomycota</taxon>
        <taxon>Pezizomycotina</taxon>
        <taxon>Eurotiomycetes</taxon>
        <taxon>Eurotiomycetidae</taxon>
        <taxon>Onygenales</taxon>
        <taxon>Arthrodermataceae</taxon>
        <taxon>Trichophyton</taxon>
    </lineage>
</organism>
<dbReference type="HOGENOM" id="CLU_048756_1_0_1"/>
<feature type="active site" evidence="1">
    <location>
        <position position="50"/>
    </location>
</feature>
<evidence type="ECO:0000313" key="2">
    <source>
        <dbReference type="EMBL" id="EZF54132.1"/>
    </source>
</evidence>
<dbReference type="EMBL" id="KK207795">
    <property type="protein sequence ID" value="EZF54132.1"/>
    <property type="molecule type" value="Genomic_DNA"/>
</dbReference>
<accession>A0A022W718</accession>
<dbReference type="OrthoDB" id="75169at2759"/>
<name>A0A022W718_TRIRU</name>
<proteinExistence type="predicted"/>
<dbReference type="Pfam" id="PF02567">
    <property type="entry name" value="PhzC-PhzF"/>
    <property type="match status" value="1"/>
</dbReference>
<dbReference type="PANTHER" id="PTHR13774:SF32">
    <property type="entry name" value="ANTISENSE-ENHANCING SEQUENCE 1"/>
    <property type="match status" value="1"/>
</dbReference>
<dbReference type="SUPFAM" id="SSF54506">
    <property type="entry name" value="Diaminopimelate epimerase-like"/>
    <property type="match status" value="1"/>
</dbReference>
<dbReference type="Proteomes" id="UP000023758">
    <property type="component" value="Unassembled WGS sequence"/>
</dbReference>
<dbReference type="PANTHER" id="PTHR13774">
    <property type="entry name" value="PHENAZINE BIOSYNTHESIS PROTEIN"/>
    <property type="match status" value="1"/>
</dbReference>
<evidence type="ECO:0008006" key="3">
    <source>
        <dbReference type="Google" id="ProtNLM"/>
    </source>
</evidence>
<sequence length="329" mass="35390">MSASLQYVTLDVFTSKRFKGNSLAVVFLSDSNPITQEHKQTLATEFNYSETIFFHPANSDPSQPRKIDIFTTEQELPFAGHPTIGAASWLLVHSKDKASAGQVGESTSLTTKAGNIPISLVPENPSQVSASIPHNVRIHSTRMALSELLRLHPSLGSSLDAQVYQAGFPVVSVVKGMTAVHVHLPSLEVLAQVTTAAESIPAKGVAAGGYLDEGWDVDGHVSVYFYVRDVWDEELQKKVIRSRMMAGNLEDAATGSAASGLASYLTLTDPEIIAKGKETYTIIQGVEMGKRSEIGLQVTLKGNKKEIETVYLQGSAVKVAEGTIMTSSE</sequence>
<gene>
    <name evidence="2" type="ORF">H103_03070</name>
</gene>
<dbReference type="AlphaFoldDB" id="A0A022W718"/>
<dbReference type="GO" id="GO:0016853">
    <property type="term" value="F:isomerase activity"/>
    <property type="evidence" value="ECO:0007669"/>
    <property type="project" value="TreeGrafter"/>
</dbReference>
<dbReference type="Gene3D" id="3.10.310.10">
    <property type="entry name" value="Diaminopimelate Epimerase, Chain A, domain 1"/>
    <property type="match status" value="2"/>
</dbReference>
<reference evidence="2" key="1">
    <citation type="submission" date="2014-02" db="EMBL/GenBank/DDBJ databases">
        <title>The Genome Sequence of Trichophyton rubrum (morphotype fischeri) CBS 288.86.</title>
        <authorList>
            <consortium name="The Broad Institute Genomics Platform"/>
            <person name="Cuomo C.A."/>
            <person name="White T.C."/>
            <person name="Graser Y."/>
            <person name="Martinez-Rossi N."/>
            <person name="Heitman J."/>
            <person name="Young S.K."/>
            <person name="Zeng Q."/>
            <person name="Gargeya S."/>
            <person name="Abouelleil A."/>
            <person name="Alvarado L."/>
            <person name="Chapman S.B."/>
            <person name="Gainer-Dewar J."/>
            <person name="Goldberg J."/>
            <person name="Griggs A."/>
            <person name="Gujja S."/>
            <person name="Hansen M."/>
            <person name="Howarth C."/>
            <person name="Imamovic A."/>
            <person name="Larimer J."/>
            <person name="Martinez D."/>
            <person name="Murphy C."/>
            <person name="Pearson M.D."/>
            <person name="Persinoti G."/>
            <person name="Poon T."/>
            <person name="Priest M."/>
            <person name="Roberts A.D."/>
            <person name="Saif S."/>
            <person name="Shea T.D."/>
            <person name="Sykes S.N."/>
            <person name="Wortman J."/>
            <person name="Nusbaum C."/>
            <person name="Birren B."/>
        </authorList>
    </citation>
    <scope>NUCLEOTIDE SEQUENCE [LARGE SCALE GENOMIC DNA]</scope>
    <source>
        <strain evidence="2">CBS 288.86</strain>
    </source>
</reference>